<proteinExistence type="inferred from homology"/>
<evidence type="ECO:0000256" key="2">
    <source>
        <dbReference type="RuleBase" id="RU362044"/>
    </source>
</evidence>
<dbReference type="GO" id="GO:0005548">
    <property type="term" value="F:phospholipid transporter activity"/>
    <property type="evidence" value="ECO:0007669"/>
    <property type="project" value="TreeGrafter"/>
</dbReference>
<dbReference type="GO" id="GO:0043190">
    <property type="term" value="C:ATP-binding cassette (ABC) transporter complex"/>
    <property type="evidence" value="ECO:0007669"/>
    <property type="project" value="InterPro"/>
</dbReference>
<dbReference type="KEGG" id="xdi:EZH22_22880"/>
<keyword evidence="2" id="KW-1133">Transmembrane helix</keyword>
<gene>
    <name evidence="3" type="ORF">EZH22_22880</name>
</gene>
<feature type="transmembrane region" description="Helical" evidence="2">
    <location>
        <begin position="132"/>
        <end position="151"/>
    </location>
</feature>
<feature type="transmembrane region" description="Helical" evidence="2">
    <location>
        <begin position="204"/>
        <end position="227"/>
    </location>
</feature>
<keyword evidence="2" id="KW-0472">Membrane</keyword>
<keyword evidence="2" id="KW-1003">Cell membrane</keyword>
<dbReference type="InterPro" id="IPR036513">
    <property type="entry name" value="STAS_dom_sf"/>
</dbReference>
<dbReference type="InterPro" id="IPR003453">
    <property type="entry name" value="ABC_MlaE_roteobac"/>
</dbReference>
<accession>A0A974SLE2</accession>
<dbReference type="EMBL" id="CP063362">
    <property type="protein sequence ID" value="QRG09805.1"/>
    <property type="molecule type" value="Genomic_DNA"/>
</dbReference>
<feature type="transmembrane region" description="Helical" evidence="2">
    <location>
        <begin position="358"/>
        <end position="376"/>
    </location>
</feature>
<evidence type="ECO:0000256" key="1">
    <source>
        <dbReference type="ARBA" id="ARBA00003787"/>
    </source>
</evidence>
<comment type="function">
    <text evidence="1">Could be part of an ABC transporter complex.</text>
</comment>
<dbReference type="PANTHER" id="PTHR30188">
    <property type="entry name" value="ABC TRANSPORTER PERMEASE PROTEIN-RELATED"/>
    <property type="match status" value="1"/>
</dbReference>
<keyword evidence="2" id="KW-0812">Transmembrane</keyword>
<dbReference type="NCBIfam" id="TIGR00056">
    <property type="entry name" value="MlaE family lipid ABC transporter permease subunit"/>
    <property type="match status" value="1"/>
</dbReference>
<keyword evidence="2" id="KW-0997">Cell inner membrane</keyword>
<comment type="subcellular location">
    <subcellularLocation>
        <location evidence="2">Cell inner membrane</location>
        <topology evidence="2">Multi-pass membrane protein</topology>
    </subcellularLocation>
</comment>
<dbReference type="Gene3D" id="3.30.750.24">
    <property type="entry name" value="STAS domain"/>
    <property type="match status" value="1"/>
</dbReference>
<organism evidence="3 4">
    <name type="scientific">Xanthobacter dioxanivorans</name>
    <dbReference type="NCBI Taxonomy" id="2528964"/>
    <lineage>
        <taxon>Bacteria</taxon>
        <taxon>Pseudomonadati</taxon>
        <taxon>Pseudomonadota</taxon>
        <taxon>Alphaproteobacteria</taxon>
        <taxon>Hyphomicrobiales</taxon>
        <taxon>Xanthobacteraceae</taxon>
        <taxon>Xanthobacter</taxon>
    </lineage>
</organism>
<protein>
    <submittedName>
        <fullName evidence="3">ABC transporter permease</fullName>
    </submittedName>
</protein>
<dbReference type="InterPro" id="IPR030802">
    <property type="entry name" value="Permease_MalE"/>
</dbReference>
<comment type="similarity">
    <text evidence="2">Belongs to the MlaE permease family.</text>
</comment>
<dbReference type="Proteomes" id="UP000596427">
    <property type="component" value="Chromosome"/>
</dbReference>
<feature type="transmembrane region" description="Helical" evidence="2">
    <location>
        <begin position="318"/>
        <end position="338"/>
    </location>
</feature>
<evidence type="ECO:0000313" key="4">
    <source>
        <dbReference type="Proteomes" id="UP000596427"/>
    </source>
</evidence>
<reference evidence="3 4" key="1">
    <citation type="submission" date="2020-10" db="EMBL/GenBank/DDBJ databases">
        <title>Degradation of 1,4-Dioxane by Xanthobacter sp. YN2, via a Novel Group-2 Soluble Di-Iron Monooxygenase.</title>
        <authorList>
            <person name="Ma F."/>
            <person name="Wang Y."/>
            <person name="Yang J."/>
            <person name="Guo H."/>
            <person name="Su D."/>
            <person name="Yu L."/>
        </authorList>
    </citation>
    <scope>NUCLEOTIDE SEQUENCE [LARGE SCALE GENOMIC DNA]</scope>
    <source>
        <strain evidence="3 4">YN2</strain>
    </source>
</reference>
<dbReference type="PANTHER" id="PTHR30188:SF3">
    <property type="entry name" value="ABC TRANSPORTER PERMEASE"/>
    <property type="match status" value="1"/>
</dbReference>
<evidence type="ECO:0000313" key="3">
    <source>
        <dbReference type="EMBL" id="QRG09805.1"/>
    </source>
</evidence>
<dbReference type="Pfam" id="PF02405">
    <property type="entry name" value="MlaE"/>
    <property type="match status" value="1"/>
</dbReference>
<dbReference type="SUPFAM" id="SSF52091">
    <property type="entry name" value="SpoIIaa-like"/>
    <property type="match status" value="1"/>
</dbReference>
<feature type="transmembrane region" description="Helical" evidence="2">
    <location>
        <begin position="172"/>
        <end position="192"/>
    </location>
</feature>
<sequence>MEALPHASLISVHSQDDRLTVAGRGAWTSDYADELELAVDDTVRTYGNAKGVKIDLAGVERMDTFGAVLLERLRRAFAGGGAEPKVDGLSPRYAVLIDEMARMGKDPLPPKRRHEAILERFGHEVVNVLKDALALLNFVGATVAAIGRVLLRPKTFRFTSMVNQLDRVGFRAVPIILLITFLIGCILAQQGIFNFRRFGADIYVVDMVGVLVLRELGVLIVSIMIAGRSGSAYTAELGSMRMREEIDALRVMGFDPIEVLVVPRLLALIIALPLLTFLGSMAAILGAGLVSWGYGGITPDVFLDRLKQAIDLDQFKVGMYKAPFMAATIGIVACMEGMRVGGSAESLGEHTTASVVKAIFLVIVMDGVFAMFFAAIDM</sequence>
<name>A0A974SLE2_9HYPH</name>
<dbReference type="AlphaFoldDB" id="A0A974SLE2"/>
<keyword evidence="4" id="KW-1185">Reference proteome</keyword>